<gene>
    <name evidence="2" type="ORF">Aory04_000483100</name>
</gene>
<evidence type="ECO:0000313" key="2">
    <source>
        <dbReference type="EMBL" id="GMG28396.1"/>
    </source>
</evidence>
<dbReference type="EMBL" id="BSYA01000045">
    <property type="protein sequence ID" value="GMG28396.1"/>
    <property type="molecule type" value="Genomic_DNA"/>
</dbReference>
<dbReference type="Proteomes" id="UP001165205">
    <property type="component" value="Unassembled WGS sequence"/>
</dbReference>
<dbReference type="SUPFAM" id="SSF48576">
    <property type="entry name" value="Terpenoid synthases"/>
    <property type="match status" value="1"/>
</dbReference>
<proteinExistence type="predicted"/>
<accession>A0AAN4YG59</accession>
<feature type="region of interest" description="Disordered" evidence="1">
    <location>
        <begin position="1"/>
        <end position="20"/>
    </location>
</feature>
<protein>
    <submittedName>
        <fullName evidence="2">Unnamed protein product</fullName>
    </submittedName>
</protein>
<dbReference type="Gene3D" id="1.10.600.10">
    <property type="entry name" value="Farnesyl Diphosphate Synthase"/>
    <property type="match status" value="1"/>
</dbReference>
<evidence type="ECO:0000313" key="3">
    <source>
        <dbReference type="Proteomes" id="UP001165205"/>
    </source>
</evidence>
<comment type="caution">
    <text evidence="2">The sequence shown here is derived from an EMBL/GenBank/DDBJ whole genome shotgun (WGS) entry which is preliminary data.</text>
</comment>
<dbReference type="AlphaFoldDB" id="A0AAN4YG59"/>
<sequence>MRADSSHYLGAISNPRRLPEPHVSRSKAEYLIVLGSTTNVQQYTSQKGFWEDLDEGKSSWPLIDCLTGSDPEQTMIKGILQHKGVGEMPMAMKRLILGKMRNGGALDSTFLLLQDMQEDILKELELLEAEFGSENPILELVLRRLCL</sequence>
<dbReference type="InterPro" id="IPR008949">
    <property type="entry name" value="Isoprenoid_synthase_dom_sf"/>
</dbReference>
<name>A0AAN4YG59_ASPOZ</name>
<evidence type="ECO:0000256" key="1">
    <source>
        <dbReference type="SAM" id="MobiDB-lite"/>
    </source>
</evidence>
<organism evidence="2 3">
    <name type="scientific">Aspergillus oryzae</name>
    <name type="common">Yellow koji mold</name>
    <dbReference type="NCBI Taxonomy" id="5062"/>
    <lineage>
        <taxon>Eukaryota</taxon>
        <taxon>Fungi</taxon>
        <taxon>Dikarya</taxon>
        <taxon>Ascomycota</taxon>
        <taxon>Pezizomycotina</taxon>
        <taxon>Eurotiomycetes</taxon>
        <taxon>Eurotiomycetidae</taxon>
        <taxon>Eurotiales</taxon>
        <taxon>Aspergillaceae</taxon>
        <taxon>Aspergillus</taxon>
        <taxon>Aspergillus subgen. Circumdati</taxon>
    </lineage>
</organism>
<reference evidence="2" key="1">
    <citation type="submission" date="2023-04" db="EMBL/GenBank/DDBJ databases">
        <title>Aspergillus oryzae NBRC 4228.</title>
        <authorList>
            <person name="Ichikawa N."/>
            <person name="Sato H."/>
            <person name="Tonouchi N."/>
        </authorList>
    </citation>
    <scope>NUCLEOTIDE SEQUENCE</scope>
    <source>
        <strain evidence="2">NBRC 4228</strain>
    </source>
</reference>